<keyword evidence="2" id="KW-1185">Reference proteome</keyword>
<proteinExistence type="predicted"/>
<name>A0A6A5RHV8_9PLEO</name>
<gene>
    <name evidence="1" type="ORF">M421DRAFT_181353</name>
</gene>
<evidence type="ECO:0000313" key="2">
    <source>
        <dbReference type="Proteomes" id="UP000800082"/>
    </source>
</evidence>
<dbReference type="RefSeq" id="XP_033447325.1">
    <property type="nucleotide sequence ID" value="XM_033587890.1"/>
</dbReference>
<accession>A0A6A5RHV8</accession>
<dbReference type="AlphaFoldDB" id="A0A6A5RHV8"/>
<dbReference type="EMBL" id="ML978973">
    <property type="protein sequence ID" value="KAF1927073.1"/>
    <property type="molecule type" value="Genomic_DNA"/>
</dbReference>
<dbReference type="Proteomes" id="UP000800082">
    <property type="component" value="Unassembled WGS sequence"/>
</dbReference>
<dbReference type="OrthoDB" id="3787211at2759"/>
<reference evidence="1" key="1">
    <citation type="journal article" date="2020" name="Stud. Mycol.">
        <title>101 Dothideomycetes genomes: a test case for predicting lifestyles and emergence of pathogens.</title>
        <authorList>
            <person name="Haridas S."/>
            <person name="Albert R."/>
            <person name="Binder M."/>
            <person name="Bloem J."/>
            <person name="Labutti K."/>
            <person name="Salamov A."/>
            <person name="Andreopoulos B."/>
            <person name="Baker S."/>
            <person name="Barry K."/>
            <person name="Bills G."/>
            <person name="Bluhm B."/>
            <person name="Cannon C."/>
            <person name="Castanera R."/>
            <person name="Culley D."/>
            <person name="Daum C."/>
            <person name="Ezra D."/>
            <person name="Gonzalez J."/>
            <person name="Henrissat B."/>
            <person name="Kuo A."/>
            <person name="Liang C."/>
            <person name="Lipzen A."/>
            <person name="Lutzoni F."/>
            <person name="Magnuson J."/>
            <person name="Mondo S."/>
            <person name="Nolan M."/>
            <person name="Ohm R."/>
            <person name="Pangilinan J."/>
            <person name="Park H.-J."/>
            <person name="Ramirez L."/>
            <person name="Alfaro M."/>
            <person name="Sun H."/>
            <person name="Tritt A."/>
            <person name="Yoshinaga Y."/>
            <person name="Zwiers L.-H."/>
            <person name="Turgeon B."/>
            <person name="Goodwin S."/>
            <person name="Spatafora J."/>
            <person name="Crous P."/>
            <person name="Grigoriev I."/>
        </authorList>
    </citation>
    <scope>NUCLEOTIDE SEQUENCE</scope>
    <source>
        <strain evidence="1">CBS 183.55</strain>
    </source>
</reference>
<organism evidence="1 2">
    <name type="scientific">Didymella exigua CBS 183.55</name>
    <dbReference type="NCBI Taxonomy" id="1150837"/>
    <lineage>
        <taxon>Eukaryota</taxon>
        <taxon>Fungi</taxon>
        <taxon>Dikarya</taxon>
        <taxon>Ascomycota</taxon>
        <taxon>Pezizomycotina</taxon>
        <taxon>Dothideomycetes</taxon>
        <taxon>Pleosporomycetidae</taxon>
        <taxon>Pleosporales</taxon>
        <taxon>Pleosporineae</taxon>
        <taxon>Didymellaceae</taxon>
        <taxon>Didymella</taxon>
    </lineage>
</organism>
<dbReference type="GeneID" id="54345537"/>
<protein>
    <submittedName>
        <fullName evidence="1">Uncharacterized protein</fullName>
    </submittedName>
</protein>
<evidence type="ECO:0000313" key="1">
    <source>
        <dbReference type="EMBL" id="KAF1927073.1"/>
    </source>
</evidence>
<sequence length="460" mass="50208">MRLMEMNTTVAAVAGYATILAEPLAEPLVAPFVPMEAPGRVGAAFTTSAPGSSNLMADSRYGGWGWPGNSPSAVSSASRCSTTYGASAPPWGASTDYFTSTSYAYRVKTEVLTPKPSTTSVSATSTYTQWETAPNNLTKTVWTDTYTWTNYLTTTATVSETSTITTSVLSTTTVPTPDGFTPVAAVYPEAAKHVDDWGDRDNWAVEDSYWQDEGNDPWILPLAANTAREGALLDAAVPLIAESTPVRTDQASKVDCLVTMINIYDSGTTTSKSFVSPPTYTRTKYVATETTTTTVTTKINPTETPYTYTMASGLEIKSWFTETTTKTETTTTTEYPSSTTTEYAACATDNVIDTYEGFPLNNLAKDWYSKNSTVTVIRSSWWEFQNVTACCNNASQYSNAIFYKYDGTCEVFLDDHTNTRYNASGKIDVEVWYEPRERGWWGPSVGNGPRGSISFSSLWL</sequence>